<evidence type="ECO:0000313" key="8">
    <source>
        <dbReference type="Proteomes" id="UP000184330"/>
    </source>
</evidence>
<evidence type="ECO:0008006" key="9">
    <source>
        <dbReference type="Google" id="ProtNLM"/>
    </source>
</evidence>
<keyword evidence="4 6" id="KW-0472">Membrane</keyword>
<name>A0A1L7WIH5_9HELO</name>
<dbReference type="GO" id="GO:0005886">
    <property type="term" value="C:plasma membrane"/>
    <property type="evidence" value="ECO:0007669"/>
    <property type="project" value="TreeGrafter"/>
</dbReference>
<proteinExistence type="predicted"/>
<dbReference type="PANTHER" id="PTHR23502:SF24">
    <property type="entry name" value="TRANSPORTER, PUTATIVE-RELATED"/>
    <property type="match status" value="1"/>
</dbReference>
<evidence type="ECO:0000256" key="5">
    <source>
        <dbReference type="SAM" id="MobiDB-lite"/>
    </source>
</evidence>
<feature type="transmembrane region" description="Helical" evidence="6">
    <location>
        <begin position="116"/>
        <end position="138"/>
    </location>
</feature>
<feature type="region of interest" description="Disordered" evidence="5">
    <location>
        <begin position="1"/>
        <end position="39"/>
    </location>
</feature>
<organism evidence="7 8">
    <name type="scientific">Phialocephala subalpina</name>
    <dbReference type="NCBI Taxonomy" id="576137"/>
    <lineage>
        <taxon>Eukaryota</taxon>
        <taxon>Fungi</taxon>
        <taxon>Dikarya</taxon>
        <taxon>Ascomycota</taxon>
        <taxon>Pezizomycotina</taxon>
        <taxon>Leotiomycetes</taxon>
        <taxon>Helotiales</taxon>
        <taxon>Mollisiaceae</taxon>
        <taxon>Phialocephala</taxon>
        <taxon>Phialocephala fortinii species complex</taxon>
    </lineage>
</organism>
<dbReference type="OrthoDB" id="3936150at2759"/>
<keyword evidence="3 6" id="KW-1133">Transmembrane helix</keyword>
<keyword evidence="2 6" id="KW-0812">Transmembrane</keyword>
<dbReference type="Proteomes" id="UP000184330">
    <property type="component" value="Unassembled WGS sequence"/>
</dbReference>
<accession>A0A1L7WIH5</accession>
<dbReference type="STRING" id="576137.A0A1L7WIH5"/>
<reference evidence="7 8" key="1">
    <citation type="submission" date="2016-03" db="EMBL/GenBank/DDBJ databases">
        <authorList>
            <person name="Ploux O."/>
        </authorList>
    </citation>
    <scope>NUCLEOTIDE SEQUENCE [LARGE SCALE GENOMIC DNA]</scope>
    <source>
        <strain evidence="7 8">UAMH 11012</strain>
    </source>
</reference>
<evidence type="ECO:0000256" key="3">
    <source>
        <dbReference type="ARBA" id="ARBA00022989"/>
    </source>
</evidence>
<feature type="transmembrane region" description="Helical" evidence="6">
    <location>
        <begin position="150"/>
        <end position="169"/>
    </location>
</feature>
<feature type="transmembrane region" description="Helical" evidence="6">
    <location>
        <begin position="59"/>
        <end position="79"/>
    </location>
</feature>
<protein>
    <recommendedName>
        <fullName evidence="9">Major facilitator superfamily (MFS) profile domain-containing protein</fullName>
    </recommendedName>
</protein>
<dbReference type="GO" id="GO:0022857">
    <property type="term" value="F:transmembrane transporter activity"/>
    <property type="evidence" value="ECO:0007669"/>
    <property type="project" value="TreeGrafter"/>
</dbReference>
<dbReference type="InterPro" id="IPR036259">
    <property type="entry name" value="MFS_trans_sf"/>
</dbReference>
<evidence type="ECO:0000256" key="2">
    <source>
        <dbReference type="ARBA" id="ARBA00022692"/>
    </source>
</evidence>
<feature type="compositionally biased region" description="Polar residues" evidence="5">
    <location>
        <begin position="11"/>
        <end position="23"/>
    </location>
</feature>
<dbReference type="AlphaFoldDB" id="A0A1L7WIH5"/>
<dbReference type="SUPFAM" id="SSF103473">
    <property type="entry name" value="MFS general substrate transporter"/>
    <property type="match status" value="1"/>
</dbReference>
<dbReference type="EMBL" id="FJOG01000003">
    <property type="protein sequence ID" value="CZR52566.1"/>
    <property type="molecule type" value="Genomic_DNA"/>
</dbReference>
<evidence type="ECO:0000256" key="1">
    <source>
        <dbReference type="ARBA" id="ARBA00004141"/>
    </source>
</evidence>
<dbReference type="PANTHER" id="PTHR23502">
    <property type="entry name" value="MAJOR FACILITATOR SUPERFAMILY"/>
    <property type="match status" value="1"/>
</dbReference>
<gene>
    <name evidence="7" type="ORF">PAC_02443</name>
</gene>
<evidence type="ECO:0000313" key="7">
    <source>
        <dbReference type="EMBL" id="CZR52566.1"/>
    </source>
</evidence>
<evidence type="ECO:0000256" key="6">
    <source>
        <dbReference type="SAM" id="Phobius"/>
    </source>
</evidence>
<keyword evidence="8" id="KW-1185">Reference proteome</keyword>
<feature type="transmembrane region" description="Helical" evidence="6">
    <location>
        <begin position="91"/>
        <end position="109"/>
    </location>
</feature>
<dbReference type="Gene3D" id="1.20.1250.20">
    <property type="entry name" value="MFS general substrate transporter like domains"/>
    <property type="match status" value="1"/>
</dbReference>
<sequence length="277" mass="29758">MSLARNEHGSFPTSTTSHQQPSRSSFPPPTLTPKTSSTTELDGEVQFVPAITLIDLTKIFGVSAEAGTLGLSLYVLRLALGPMTLAPLSELLFLLGTALVQNLGGFLMLRISSGMFAAVTIANFGAATCGSPSGYFLFAFVAGTRGFRDVFWALLGICGGFWVIMILTLKETRNSIIPTRLHHNPKQPSLTQSQKPKATASDLFQKESKRPIIFLTTEGIIQFASLYNSYLYGLSYLFNSAFVIVFGPEGHGFGTIDLVFASSVSVLGFQSAQSPTP</sequence>
<evidence type="ECO:0000256" key="4">
    <source>
        <dbReference type="ARBA" id="ARBA00023136"/>
    </source>
</evidence>
<comment type="subcellular location">
    <subcellularLocation>
        <location evidence="1">Membrane</location>
        <topology evidence="1">Multi-pass membrane protein</topology>
    </subcellularLocation>
</comment>